<dbReference type="Pfam" id="PF01590">
    <property type="entry name" value="GAF"/>
    <property type="match status" value="1"/>
</dbReference>
<dbReference type="InterPro" id="IPR013976">
    <property type="entry name" value="HDOD"/>
</dbReference>
<dbReference type="SUPFAM" id="SSF109604">
    <property type="entry name" value="HD-domain/PDEase-like"/>
    <property type="match status" value="1"/>
</dbReference>
<dbReference type="InterPro" id="IPR029016">
    <property type="entry name" value="GAF-like_dom_sf"/>
</dbReference>
<protein>
    <submittedName>
        <fullName evidence="2">HDOD domain-containing protein</fullName>
    </submittedName>
</protein>
<dbReference type="PROSITE" id="PS51833">
    <property type="entry name" value="HDOD"/>
    <property type="match status" value="1"/>
</dbReference>
<dbReference type="EMBL" id="CP136522">
    <property type="protein sequence ID" value="WOT06182.1"/>
    <property type="molecule type" value="Genomic_DNA"/>
</dbReference>
<evidence type="ECO:0000259" key="1">
    <source>
        <dbReference type="PROSITE" id="PS51833"/>
    </source>
</evidence>
<dbReference type="Pfam" id="PF08668">
    <property type="entry name" value="HDOD"/>
    <property type="match status" value="1"/>
</dbReference>
<sequence length="492" mass="54532">MIESNHKDNALKGAQYWALRISQQEMPRLCFMVNSLAEITESQPASVEALEQVLAHDPALLIRVLEVTNSVVFRQGINTISSLAEAVQELGFCTVKNICITAVYLAQLLGREYLSDACYKQALQSVAQAFQAAMLSTLFITEPSYAAQRSAFIGALFYRVGENTFWSSGCAETLVLQTKLSQCDTIEARERATNQVLGAQFIELSNGLGVHGGLNEYLLPTFSDVDERCPEAESVYLANKISQLLSQTPPLMLELSKRLRQAAAMLNIEMDQLKAQMIHCQQHTELLAKLYGVTVLIEHLPDAKLLLLEHPTVKPHLVARGAKPMAQLKYLRQLTQMALNSADVDQVLTLVLQGIVHGVGVDRCAVLLLNADRDTLTPHIVGGDNARAMKSLFTIDLTDMDNIFKAVIKTKEPLLVDSPNSTQWRLHINDQLKSITSPTGFMIAPLIVEHIVIGVIYADKDCTGRRLSEQDFDGFSHFYELANLCFRVAMKS</sequence>
<dbReference type="InterPro" id="IPR052340">
    <property type="entry name" value="RNase_Y/CdgJ"/>
</dbReference>
<feature type="domain" description="HDOD" evidence="1">
    <location>
        <begin position="26"/>
        <end position="228"/>
    </location>
</feature>
<dbReference type="InterPro" id="IPR003018">
    <property type="entry name" value="GAF"/>
</dbReference>
<evidence type="ECO:0000313" key="2">
    <source>
        <dbReference type="EMBL" id="WOT06182.1"/>
    </source>
</evidence>
<dbReference type="RefSeq" id="WP_310470453.1">
    <property type="nucleotide sequence ID" value="NZ_CP136522.1"/>
</dbReference>
<reference evidence="2 3" key="1">
    <citation type="submission" date="2023-10" db="EMBL/GenBank/DDBJ databases">
        <title>Complete genome sequence of Shewanella sp. DAU334.</title>
        <authorList>
            <person name="Lee Y.-S."/>
            <person name="Jeong H.-R."/>
            <person name="Hwang E.-J."/>
            <person name="Choi Y.-L."/>
            <person name="Kim G.-D."/>
        </authorList>
    </citation>
    <scope>NUCLEOTIDE SEQUENCE [LARGE SCALE GENOMIC DNA]</scope>
    <source>
        <strain evidence="2 3">DAU334</strain>
    </source>
</reference>
<name>A0ABZ0K0W4_9GAMM</name>
<dbReference type="PANTHER" id="PTHR33525:SF3">
    <property type="entry name" value="RIBONUCLEASE Y"/>
    <property type="match status" value="1"/>
</dbReference>
<gene>
    <name evidence="2" type="ORF">RGE70_05095</name>
</gene>
<dbReference type="PANTHER" id="PTHR33525">
    <property type="match status" value="1"/>
</dbReference>
<proteinExistence type="predicted"/>
<dbReference type="Gene3D" id="1.10.3210.10">
    <property type="entry name" value="Hypothetical protein af1432"/>
    <property type="match status" value="1"/>
</dbReference>
<organism evidence="2 3">
    <name type="scientific">Shewanella youngdeokensis</name>
    <dbReference type="NCBI Taxonomy" id="2999068"/>
    <lineage>
        <taxon>Bacteria</taxon>
        <taxon>Pseudomonadati</taxon>
        <taxon>Pseudomonadota</taxon>
        <taxon>Gammaproteobacteria</taxon>
        <taxon>Alteromonadales</taxon>
        <taxon>Shewanellaceae</taxon>
        <taxon>Shewanella</taxon>
    </lineage>
</organism>
<evidence type="ECO:0000313" key="3">
    <source>
        <dbReference type="Proteomes" id="UP001529491"/>
    </source>
</evidence>
<dbReference type="SUPFAM" id="SSF55781">
    <property type="entry name" value="GAF domain-like"/>
    <property type="match status" value="1"/>
</dbReference>
<accession>A0ABZ0K0W4</accession>
<dbReference type="SMART" id="SM00065">
    <property type="entry name" value="GAF"/>
    <property type="match status" value="1"/>
</dbReference>
<keyword evidence="3" id="KW-1185">Reference proteome</keyword>
<dbReference type="Gene3D" id="3.30.450.40">
    <property type="match status" value="1"/>
</dbReference>
<dbReference type="Proteomes" id="UP001529491">
    <property type="component" value="Chromosome"/>
</dbReference>